<keyword evidence="2" id="KW-0472">Membrane</keyword>
<organism evidence="3 4">
    <name type="scientific">Flavobacterium gyeonganense</name>
    <dbReference type="NCBI Taxonomy" id="1310418"/>
    <lineage>
        <taxon>Bacteria</taxon>
        <taxon>Pseudomonadati</taxon>
        <taxon>Bacteroidota</taxon>
        <taxon>Flavobacteriia</taxon>
        <taxon>Flavobacteriales</taxon>
        <taxon>Flavobacteriaceae</taxon>
        <taxon>Flavobacterium</taxon>
    </lineage>
</organism>
<dbReference type="Proteomes" id="UP001589562">
    <property type="component" value="Unassembled WGS sequence"/>
</dbReference>
<dbReference type="InterPro" id="IPR011990">
    <property type="entry name" value="TPR-like_helical_dom_sf"/>
</dbReference>
<dbReference type="SUPFAM" id="SSF48452">
    <property type="entry name" value="TPR-like"/>
    <property type="match status" value="1"/>
</dbReference>
<dbReference type="SMART" id="SM00028">
    <property type="entry name" value="TPR"/>
    <property type="match status" value="2"/>
</dbReference>
<reference evidence="3 4" key="1">
    <citation type="submission" date="2024-09" db="EMBL/GenBank/DDBJ databases">
        <authorList>
            <person name="Sun Q."/>
            <person name="Mori K."/>
        </authorList>
    </citation>
    <scope>NUCLEOTIDE SEQUENCE [LARGE SCALE GENOMIC DNA]</scope>
    <source>
        <strain evidence="3 4">CECT 8365</strain>
    </source>
</reference>
<keyword evidence="4" id="KW-1185">Reference proteome</keyword>
<feature type="transmembrane region" description="Helical" evidence="2">
    <location>
        <begin position="43"/>
        <end position="63"/>
    </location>
</feature>
<proteinExistence type="predicted"/>
<accession>A0ABV5HDS6</accession>
<dbReference type="EMBL" id="JBHMFE010000020">
    <property type="protein sequence ID" value="MFB9109861.1"/>
    <property type="molecule type" value="Genomic_DNA"/>
</dbReference>
<comment type="caution">
    <text evidence="3">The sequence shown here is derived from an EMBL/GenBank/DDBJ whole genome shotgun (WGS) entry which is preliminary data.</text>
</comment>
<feature type="transmembrane region" description="Helical" evidence="2">
    <location>
        <begin position="20"/>
        <end position="38"/>
    </location>
</feature>
<evidence type="ECO:0000313" key="3">
    <source>
        <dbReference type="EMBL" id="MFB9109861.1"/>
    </source>
</evidence>
<evidence type="ECO:0000313" key="4">
    <source>
        <dbReference type="Proteomes" id="UP001589562"/>
    </source>
</evidence>
<protein>
    <submittedName>
        <fullName evidence="3">Tetratricopeptide repeat protein</fullName>
    </submittedName>
</protein>
<feature type="transmembrane region" description="Helical" evidence="2">
    <location>
        <begin position="109"/>
        <end position="127"/>
    </location>
</feature>
<dbReference type="Gene3D" id="1.25.40.10">
    <property type="entry name" value="Tetratricopeptide repeat domain"/>
    <property type="match status" value="1"/>
</dbReference>
<name>A0ABV5HDS6_9FLAO</name>
<feature type="repeat" description="TPR" evidence="1">
    <location>
        <begin position="555"/>
        <end position="588"/>
    </location>
</feature>
<sequence length="637" mass="75074">MKKNYSFYQKTEEVYFSTEFAFPIAVIVMASIITYGLLYFFGIALAVIFNVIISFIGSFYFYYFGKSSTAITLDFLIRVALVSVFFLFMDYGVFALVKYQKTDVFNKMYFYLWLAIILGIPLLYYIFQYSRYYYKETKNAGTYIKIYLTVHHDRELLTVIDTIQFVNTVKRTMSDIKLEKPDCFYSDAELKKMDDNSVRNYLGKDAFRGLMHLPFDADVLFISWYSIIEDKYYDIEVPFPFEKMVIEQEKYPTNVSEVLRGKKSKPLNLHIHANGGIRIFNVDGVLIDLPESIPTVISEEERNKKIEIYRDLQDYYRTPKAFEELIEKIKSSNGIEERFLIQNKKFNWSMHISGLKGNNYLDVFDVSFSKYKTEIAELDMPEFRFLPKEIGIVYRGNYLYDWLNLYINTQEIYHCIQEIESGNECSPVSFELVFEDLTETGLKFTIRSGDKFVMFNNWKINIRNDRKQDMTDHLLHIDEDQQKRALYKEAWDLVASKQYDQAQEKCDTIKAIDPGYGFAYFLEVRLLWYKEGFEACYTKQDYFIAKTQHEPAALAHMYNNYGCLYDLELKYDQSLSYFEKAILANPKDGMYVCNLAEIYCKLNRPKKAFEAAEKSKKLGHESPTLHAILESKGLRYL</sequence>
<gene>
    <name evidence="3" type="ORF">ACFFVK_14835</name>
</gene>
<keyword evidence="2" id="KW-1133">Transmembrane helix</keyword>
<dbReference type="RefSeq" id="WP_379680753.1">
    <property type="nucleotide sequence ID" value="NZ_JBHMFE010000020.1"/>
</dbReference>
<keyword evidence="1" id="KW-0802">TPR repeat</keyword>
<feature type="transmembrane region" description="Helical" evidence="2">
    <location>
        <begin position="75"/>
        <end position="97"/>
    </location>
</feature>
<keyword evidence="2" id="KW-0812">Transmembrane</keyword>
<dbReference type="InterPro" id="IPR019734">
    <property type="entry name" value="TPR_rpt"/>
</dbReference>
<evidence type="ECO:0000256" key="1">
    <source>
        <dbReference type="PROSITE-ProRule" id="PRU00339"/>
    </source>
</evidence>
<dbReference type="PROSITE" id="PS50005">
    <property type="entry name" value="TPR"/>
    <property type="match status" value="1"/>
</dbReference>
<evidence type="ECO:0000256" key="2">
    <source>
        <dbReference type="SAM" id="Phobius"/>
    </source>
</evidence>